<accession>A0ABT4IHZ1</accession>
<organism evidence="7 8">
    <name type="scientific">Methanocorpusculum petauri</name>
    <dbReference type="NCBI Taxonomy" id="3002863"/>
    <lineage>
        <taxon>Archaea</taxon>
        <taxon>Methanobacteriati</taxon>
        <taxon>Methanobacteriota</taxon>
        <taxon>Stenosarchaea group</taxon>
        <taxon>Methanomicrobia</taxon>
        <taxon>Methanomicrobiales</taxon>
        <taxon>Methanocorpusculaceae</taxon>
        <taxon>Methanocorpusculum</taxon>
    </lineage>
</organism>
<sequence length="336" mass="38071">MAKAKDKLPKNLSEGCRLCYQGAKLVLFITGRCDRDCWYCPLSEERKNVDVIFANDERITRPEEAIPEAEVMDALGTGVTGGEPLLELDRVVEFCTYLKNHFGPEHHIHLYTGHAPTEEELAALAPCVDEIRMHPPHEEWSTIMDSAFPASIANAKRMGFSVGVEVPSLPGLRHFFPLLDSLDFLNINQLEWGDSCADAMRERKLEPENPLCNAIKGSTKWACEINGHPKVHYCTSTFKDSVQLRERLKRIARNSARPFDMITDDGTVMYGSMDPGDDLEMILSCLKAGSYYEEMPDGTIEFDWQQMRKVPRKFGGERKIIERYPNDGMIVEVIPQ</sequence>
<feature type="domain" description="Radical SAM core" evidence="5">
    <location>
        <begin position="29"/>
        <end position="127"/>
    </location>
</feature>
<dbReference type="SFLD" id="SFLDS00029">
    <property type="entry name" value="Radical_SAM"/>
    <property type="match status" value="1"/>
</dbReference>
<evidence type="ECO:0000256" key="3">
    <source>
        <dbReference type="ARBA" id="ARBA00023004"/>
    </source>
</evidence>
<keyword evidence="8" id="KW-1185">Reference proteome</keyword>
<reference evidence="7" key="1">
    <citation type="submission" date="2022-12" db="EMBL/GenBank/DDBJ databases">
        <title>Isolation and characterisation of novel Methanocorpusculum spp. from native Australian herbivores indicates the genus is ancestrally host-associated.</title>
        <authorList>
            <person name="Volmer J.G."/>
            <person name="Soo R.M."/>
            <person name="Evans P.N."/>
            <person name="Hoedt E.C."/>
            <person name="Astorga Alsina A.L."/>
            <person name="Woodcroft B.J."/>
            <person name="Tyson G.W."/>
            <person name="Hugenholtz P."/>
            <person name="Morrison M."/>
        </authorList>
    </citation>
    <scope>NUCLEOTIDE SEQUENCE</scope>
    <source>
        <strain evidence="7">MG</strain>
    </source>
</reference>
<evidence type="ECO:0000259" key="6">
    <source>
        <dbReference type="Pfam" id="PF26257"/>
    </source>
</evidence>
<dbReference type="EMBL" id="JAPTGB010000021">
    <property type="protein sequence ID" value="MCZ0861354.1"/>
    <property type="molecule type" value="Genomic_DNA"/>
</dbReference>
<dbReference type="InterPro" id="IPR007197">
    <property type="entry name" value="rSAM"/>
</dbReference>
<dbReference type="Pfam" id="PF04055">
    <property type="entry name" value="Radical_SAM"/>
    <property type="match status" value="1"/>
</dbReference>
<dbReference type="Proteomes" id="UP001141422">
    <property type="component" value="Unassembled WGS sequence"/>
</dbReference>
<comment type="caution">
    <text evidence="7">The sequence shown here is derived from an EMBL/GenBank/DDBJ whole genome shotgun (WGS) entry which is preliminary data.</text>
</comment>
<evidence type="ECO:0000256" key="4">
    <source>
        <dbReference type="ARBA" id="ARBA00023014"/>
    </source>
</evidence>
<dbReference type="PANTHER" id="PTHR43288">
    <property type="entry name" value="BIOTIN SYNTHASE-RELATED PROTEIN, RADICAL SAM SUPERFAMILY"/>
    <property type="match status" value="1"/>
</dbReference>
<evidence type="ECO:0000313" key="7">
    <source>
        <dbReference type="EMBL" id="MCZ0861354.1"/>
    </source>
</evidence>
<keyword evidence="1" id="KW-0949">S-adenosyl-L-methionine</keyword>
<dbReference type="InterPro" id="IPR013785">
    <property type="entry name" value="Aldolase_TIM"/>
</dbReference>
<name>A0ABT4IHZ1_9EURY</name>
<keyword evidence="2" id="KW-0479">Metal-binding</keyword>
<keyword evidence="3" id="KW-0408">Iron</keyword>
<keyword evidence="4" id="KW-0411">Iron-sulfur</keyword>
<dbReference type="SFLD" id="SFLDG01108">
    <property type="entry name" value="Uncharacterised_Radical_SAM_Su"/>
    <property type="match status" value="1"/>
</dbReference>
<evidence type="ECO:0000313" key="8">
    <source>
        <dbReference type="Proteomes" id="UP001141422"/>
    </source>
</evidence>
<proteinExistence type="predicted"/>
<dbReference type="InterPro" id="IPR058374">
    <property type="entry name" value="DUF8061"/>
</dbReference>
<evidence type="ECO:0000256" key="1">
    <source>
        <dbReference type="ARBA" id="ARBA00022691"/>
    </source>
</evidence>
<feature type="domain" description="DUF8061" evidence="6">
    <location>
        <begin position="266"/>
        <end position="335"/>
    </location>
</feature>
<dbReference type="Pfam" id="PF26257">
    <property type="entry name" value="DUF8061"/>
    <property type="match status" value="1"/>
</dbReference>
<dbReference type="SUPFAM" id="SSF102114">
    <property type="entry name" value="Radical SAM enzymes"/>
    <property type="match status" value="1"/>
</dbReference>
<protein>
    <submittedName>
        <fullName evidence="7">4Fe-4S cluster-binding domain-containing protein</fullName>
    </submittedName>
</protein>
<dbReference type="PANTHER" id="PTHR43288:SF1">
    <property type="entry name" value="GLYCYL-RADICAL ENZYME ACTIVATING ENZYME MJ0021-RELATED"/>
    <property type="match status" value="1"/>
</dbReference>
<dbReference type="RefSeq" id="WP_268925543.1">
    <property type="nucleotide sequence ID" value="NZ_JAPTGB010000021.1"/>
</dbReference>
<dbReference type="InterPro" id="IPR058240">
    <property type="entry name" value="rSAM_sf"/>
</dbReference>
<dbReference type="Gene3D" id="3.20.20.70">
    <property type="entry name" value="Aldolase class I"/>
    <property type="match status" value="1"/>
</dbReference>
<dbReference type="CDD" id="cd01335">
    <property type="entry name" value="Radical_SAM"/>
    <property type="match status" value="1"/>
</dbReference>
<dbReference type="InterPro" id="IPR040087">
    <property type="entry name" value="MJ0021-like"/>
</dbReference>
<evidence type="ECO:0000256" key="2">
    <source>
        <dbReference type="ARBA" id="ARBA00022723"/>
    </source>
</evidence>
<evidence type="ECO:0000259" key="5">
    <source>
        <dbReference type="Pfam" id="PF04055"/>
    </source>
</evidence>
<gene>
    <name evidence="7" type="ORF">O0S10_08995</name>
</gene>